<evidence type="ECO:0000313" key="3">
    <source>
        <dbReference type="Proteomes" id="UP000287605"/>
    </source>
</evidence>
<evidence type="ECO:0008006" key="4">
    <source>
        <dbReference type="Google" id="ProtNLM"/>
    </source>
</evidence>
<dbReference type="RefSeq" id="WP_126809505.1">
    <property type="nucleotide sequence ID" value="NZ_NGKA01000014.1"/>
</dbReference>
<protein>
    <recommendedName>
        <fullName evidence="4">CamS family sex pheromone protein</fullName>
    </recommendedName>
</protein>
<dbReference type="OrthoDB" id="9795361at2"/>
<dbReference type="AlphaFoldDB" id="A0A430ARA8"/>
<evidence type="ECO:0000313" key="2">
    <source>
        <dbReference type="EMBL" id="RSU10527.1"/>
    </source>
</evidence>
<accession>A0A430ARA8</accession>
<dbReference type="InterPro" id="IPR011426">
    <property type="entry name" value="CamS"/>
</dbReference>
<keyword evidence="1" id="KW-0732">Signal</keyword>
<dbReference type="EMBL" id="NGKA01000014">
    <property type="protein sequence ID" value="RSU10527.1"/>
    <property type="molecule type" value="Genomic_DNA"/>
</dbReference>
<dbReference type="CDD" id="cd13440">
    <property type="entry name" value="CamS_repeat_2"/>
    <property type="match status" value="1"/>
</dbReference>
<dbReference type="PIRSF" id="PIRSF012509">
    <property type="entry name" value="CamS"/>
    <property type="match status" value="1"/>
</dbReference>
<dbReference type="Pfam" id="PF07537">
    <property type="entry name" value="CamS"/>
    <property type="match status" value="1"/>
</dbReference>
<proteinExistence type="predicted"/>
<comment type="caution">
    <text evidence="2">The sequence shown here is derived from an EMBL/GenBank/DDBJ whole genome shotgun (WGS) entry which is preliminary data.</text>
</comment>
<keyword evidence="3" id="KW-1185">Reference proteome</keyword>
<dbReference type="Proteomes" id="UP000287605">
    <property type="component" value="Unassembled WGS sequence"/>
</dbReference>
<feature type="chain" id="PRO_5039159260" description="CamS family sex pheromone protein" evidence="1">
    <location>
        <begin position="21"/>
        <end position="363"/>
    </location>
</feature>
<organism evidence="2 3">
    <name type="scientific">Vagococcus elongatus</name>
    <dbReference type="NCBI Taxonomy" id="180344"/>
    <lineage>
        <taxon>Bacteria</taxon>
        <taxon>Bacillati</taxon>
        <taxon>Bacillota</taxon>
        <taxon>Bacilli</taxon>
        <taxon>Lactobacillales</taxon>
        <taxon>Enterococcaceae</taxon>
        <taxon>Vagococcus</taxon>
    </lineage>
</organism>
<dbReference type="Gene3D" id="3.10.570.10">
    <property type="entry name" value="sex pheromone staph- cam373 precursor domain"/>
    <property type="match status" value="1"/>
</dbReference>
<feature type="signal peptide" evidence="1">
    <location>
        <begin position="1"/>
        <end position="20"/>
    </location>
</feature>
<dbReference type="CDD" id="cd13441">
    <property type="entry name" value="CamS_repeat_1"/>
    <property type="match status" value="1"/>
</dbReference>
<dbReference type="PROSITE" id="PS51257">
    <property type="entry name" value="PROKAR_LIPOPROTEIN"/>
    <property type="match status" value="1"/>
</dbReference>
<name>A0A430ARA8_9ENTE</name>
<gene>
    <name evidence="2" type="ORF">CBF29_09550</name>
</gene>
<sequence>MKKAKWFIFLASTLMLSACGNLENSGGQMTPEKTGTGEAVTTGQINSDSYQALMIEGQYKTSPARTMAASRMNSNYNLNNYDKGLLELSKEQFATDKYFFEEGQFLTVNLLKEWLARESSENKEGLNPSDGGKPVILQQIIEQNFMDKDSQKLAGISIGVALNSVDYSGDAAVEISDEEIIDSGKKIVEKILPRLRALEGVGDVPIIFGLFNQSREDDVAGGNYFASVVSKKGDKLADWQAVDEEYIVLPVDEGVNNSAAEDGVNVKYKDFKQNIQGFFPNLSGFSGKAYYRNQQMQKITIIIEAKYYHTSELQSFTQFVGNSVRSIFNVPGAVEVQINHLGVTSAVVMKPAGEAEVIAQVFN</sequence>
<reference evidence="2 3" key="1">
    <citation type="submission" date="2017-05" db="EMBL/GenBank/DDBJ databases">
        <title>Vagococcus spp. assemblies.</title>
        <authorList>
            <person name="Gulvik C.A."/>
        </authorList>
    </citation>
    <scope>NUCLEOTIDE SEQUENCE [LARGE SCALE GENOMIC DNA]</scope>
    <source>
        <strain evidence="2 3">CCUG 51432</strain>
    </source>
</reference>
<evidence type="ECO:0000256" key="1">
    <source>
        <dbReference type="SAM" id="SignalP"/>
    </source>
</evidence>